<gene>
    <name evidence="2" type="ORF">ABC969_16395</name>
</gene>
<protein>
    <submittedName>
        <fullName evidence="2">Uncharacterized protein</fullName>
    </submittedName>
</protein>
<keyword evidence="1" id="KW-1133">Transmembrane helix</keyword>
<keyword evidence="3" id="KW-1185">Reference proteome</keyword>
<keyword evidence="1" id="KW-0812">Transmembrane</keyword>
<sequence>MTRSGEKLYRDNQREPTFGRRAIHGALITLSVLAMAVMVAGFFL</sequence>
<dbReference type="RefSeq" id="WP_345866248.1">
    <property type="nucleotide sequence ID" value="NZ_JBDIMF010000009.1"/>
</dbReference>
<feature type="transmembrane region" description="Helical" evidence="1">
    <location>
        <begin position="21"/>
        <end position="43"/>
    </location>
</feature>
<organism evidence="2 3">
    <name type="scientific">Sphingomonas qilianensis</name>
    <dbReference type="NCBI Taxonomy" id="1736690"/>
    <lineage>
        <taxon>Bacteria</taxon>
        <taxon>Pseudomonadati</taxon>
        <taxon>Pseudomonadota</taxon>
        <taxon>Alphaproteobacteria</taxon>
        <taxon>Sphingomonadales</taxon>
        <taxon>Sphingomonadaceae</taxon>
        <taxon>Sphingomonas</taxon>
    </lineage>
</organism>
<keyword evidence="1" id="KW-0472">Membrane</keyword>
<evidence type="ECO:0000313" key="2">
    <source>
        <dbReference type="EMBL" id="MEN2787994.1"/>
    </source>
</evidence>
<evidence type="ECO:0000256" key="1">
    <source>
        <dbReference type="SAM" id="Phobius"/>
    </source>
</evidence>
<reference evidence="2 3" key="1">
    <citation type="submission" date="2024-05" db="EMBL/GenBank/DDBJ databases">
        <authorList>
            <person name="Liu Q."/>
            <person name="Xin Y.-H."/>
        </authorList>
    </citation>
    <scope>NUCLEOTIDE SEQUENCE [LARGE SCALE GENOMIC DNA]</scope>
    <source>
        <strain evidence="2 3">CGMCC 1.15349</strain>
    </source>
</reference>
<proteinExistence type="predicted"/>
<name>A0ABU9XWR7_9SPHN</name>
<dbReference type="Proteomes" id="UP001404104">
    <property type="component" value="Unassembled WGS sequence"/>
</dbReference>
<comment type="caution">
    <text evidence="2">The sequence shown here is derived from an EMBL/GenBank/DDBJ whole genome shotgun (WGS) entry which is preliminary data.</text>
</comment>
<dbReference type="EMBL" id="JBDIMF010000009">
    <property type="protein sequence ID" value="MEN2787994.1"/>
    <property type="molecule type" value="Genomic_DNA"/>
</dbReference>
<evidence type="ECO:0000313" key="3">
    <source>
        <dbReference type="Proteomes" id="UP001404104"/>
    </source>
</evidence>
<accession>A0ABU9XWR7</accession>